<evidence type="ECO:0000259" key="8">
    <source>
        <dbReference type="Pfam" id="PF09115"/>
    </source>
</evidence>
<dbReference type="InterPro" id="IPR008921">
    <property type="entry name" value="DNA_pol3_clamp-load_cplx_C"/>
</dbReference>
<keyword evidence="6" id="KW-0239">DNA-directed DNA polymerase</keyword>
<gene>
    <name evidence="9" type="primary">holB</name>
    <name evidence="9" type="ORF">GCM10010995_02520</name>
</gene>
<evidence type="ECO:0000256" key="5">
    <source>
        <dbReference type="ARBA" id="ARBA00022705"/>
    </source>
</evidence>
<dbReference type="Proteomes" id="UP000636949">
    <property type="component" value="Unassembled WGS sequence"/>
</dbReference>
<evidence type="ECO:0000256" key="3">
    <source>
        <dbReference type="ARBA" id="ARBA00022679"/>
    </source>
</evidence>
<dbReference type="GO" id="GO:0009360">
    <property type="term" value="C:DNA polymerase III complex"/>
    <property type="evidence" value="ECO:0007669"/>
    <property type="project" value="InterPro"/>
</dbReference>
<proteinExistence type="predicted"/>
<evidence type="ECO:0000256" key="6">
    <source>
        <dbReference type="ARBA" id="ARBA00022932"/>
    </source>
</evidence>
<accession>A0A8J3E7R5</accession>
<keyword evidence="3" id="KW-0808">Transferase</keyword>
<organism evidence="9 10">
    <name type="scientific">Cysteiniphilum litorale</name>
    <dbReference type="NCBI Taxonomy" id="2056700"/>
    <lineage>
        <taxon>Bacteria</taxon>
        <taxon>Pseudomonadati</taxon>
        <taxon>Pseudomonadota</taxon>
        <taxon>Gammaproteobacteria</taxon>
        <taxon>Thiotrichales</taxon>
        <taxon>Fastidiosibacteraceae</taxon>
        <taxon>Cysteiniphilum</taxon>
    </lineage>
</organism>
<dbReference type="RefSeq" id="WP_117001151.1">
    <property type="nucleotide sequence ID" value="NZ_BMJS01000001.1"/>
</dbReference>
<reference evidence="9" key="2">
    <citation type="submission" date="2020-09" db="EMBL/GenBank/DDBJ databases">
        <authorList>
            <person name="Sun Q."/>
            <person name="Zhou Y."/>
        </authorList>
    </citation>
    <scope>NUCLEOTIDE SEQUENCE</scope>
    <source>
        <strain evidence="9">CGMCC 1.15758</strain>
    </source>
</reference>
<dbReference type="GO" id="GO:0006261">
    <property type="term" value="P:DNA-templated DNA replication"/>
    <property type="evidence" value="ECO:0007669"/>
    <property type="project" value="TreeGrafter"/>
</dbReference>
<dbReference type="Pfam" id="PF09115">
    <property type="entry name" value="DNApol3-delta_C"/>
    <property type="match status" value="1"/>
</dbReference>
<evidence type="ECO:0000256" key="2">
    <source>
        <dbReference type="ARBA" id="ARBA00014363"/>
    </source>
</evidence>
<protein>
    <recommendedName>
        <fullName evidence="2">DNA polymerase III subunit delta'</fullName>
        <ecNumber evidence="1">2.7.7.7</ecNumber>
    </recommendedName>
</protein>
<dbReference type="Gene3D" id="1.20.272.10">
    <property type="match status" value="1"/>
</dbReference>
<dbReference type="EC" id="2.7.7.7" evidence="1"/>
<reference evidence="9" key="1">
    <citation type="journal article" date="2014" name="Int. J. Syst. Evol. Microbiol.">
        <title>Complete genome sequence of Corynebacterium casei LMG S-19264T (=DSM 44701T), isolated from a smear-ripened cheese.</title>
        <authorList>
            <consortium name="US DOE Joint Genome Institute (JGI-PGF)"/>
            <person name="Walter F."/>
            <person name="Albersmeier A."/>
            <person name="Kalinowski J."/>
            <person name="Ruckert C."/>
        </authorList>
    </citation>
    <scope>NUCLEOTIDE SEQUENCE</scope>
    <source>
        <strain evidence="9">CGMCC 1.15758</strain>
    </source>
</reference>
<evidence type="ECO:0000256" key="7">
    <source>
        <dbReference type="ARBA" id="ARBA00049244"/>
    </source>
</evidence>
<evidence type="ECO:0000256" key="4">
    <source>
        <dbReference type="ARBA" id="ARBA00022695"/>
    </source>
</evidence>
<keyword evidence="10" id="KW-1185">Reference proteome</keyword>
<dbReference type="PANTHER" id="PTHR11669">
    <property type="entry name" value="REPLICATION FACTOR C / DNA POLYMERASE III GAMMA-TAU SUBUNIT"/>
    <property type="match status" value="1"/>
</dbReference>
<dbReference type="Pfam" id="PF13177">
    <property type="entry name" value="DNA_pol3_delta2"/>
    <property type="match status" value="1"/>
</dbReference>
<dbReference type="GO" id="GO:0003677">
    <property type="term" value="F:DNA binding"/>
    <property type="evidence" value="ECO:0007669"/>
    <property type="project" value="InterPro"/>
</dbReference>
<evidence type="ECO:0000313" key="9">
    <source>
        <dbReference type="EMBL" id="GGF88799.1"/>
    </source>
</evidence>
<dbReference type="SUPFAM" id="SSF52540">
    <property type="entry name" value="P-loop containing nucleoside triphosphate hydrolases"/>
    <property type="match status" value="1"/>
</dbReference>
<dbReference type="SUPFAM" id="SSF48019">
    <property type="entry name" value="post-AAA+ oligomerization domain-like"/>
    <property type="match status" value="1"/>
</dbReference>
<feature type="domain" description="DNA polymerase III delta subunit C-terminal" evidence="8">
    <location>
        <begin position="196"/>
        <end position="304"/>
    </location>
</feature>
<dbReference type="AlphaFoldDB" id="A0A8J3E7R5"/>
<dbReference type="Gene3D" id="3.40.50.300">
    <property type="entry name" value="P-loop containing nucleotide triphosphate hydrolases"/>
    <property type="match status" value="1"/>
</dbReference>
<dbReference type="InterPro" id="IPR015199">
    <property type="entry name" value="DNA_pol_III_delta_C"/>
</dbReference>
<name>A0A8J3E7R5_9GAMM</name>
<evidence type="ECO:0000313" key="10">
    <source>
        <dbReference type="Proteomes" id="UP000636949"/>
    </source>
</evidence>
<keyword evidence="5" id="KW-0235">DNA replication</keyword>
<dbReference type="PANTHER" id="PTHR11669:SF8">
    <property type="entry name" value="DNA POLYMERASE III SUBUNIT DELTA"/>
    <property type="match status" value="1"/>
</dbReference>
<sequence length="306" mass="34919">MSDIDISIFHADFIEQIKASLAQNRLAHGILLNNIDHLPLEPLLIKLTTVLLEHDIVDDLATAADVFYLKSDDGQIKIDQIKNLLEGIYLTSHGAKAKVIVLCPLEALNTSAANALLKSLEEPPENTYFLMTTNQLQWIMPTLRSRVQVFDLALTLEQKKAYLAQKYQMNDEDIAKALAISKADLQVIDRIKTDKSFWQLRKELMQVIQGQLSPLALSIDINAYYQDAIYWLTSLLIDAYYYRLGLSQTMPTQEQKALLEGLIKRYDHIALYGFYQRLLKLKAYEGKHYNVNKQLAIESFLIELSA</sequence>
<comment type="catalytic activity">
    <reaction evidence="7">
        <text>DNA(n) + a 2'-deoxyribonucleoside 5'-triphosphate = DNA(n+1) + diphosphate</text>
        <dbReference type="Rhea" id="RHEA:22508"/>
        <dbReference type="Rhea" id="RHEA-COMP:17339"/>
        <dbReference type="Rhea" id="RHEA-COMP:17340"/>
        <dbReference type="ChEBI" id="CHEBI:33019"/>
        <dbReference type="ChEBI" id="CHEBI:61560"/>
        <dbReference type="ChEBI" id="CHEBI:173112"/>
        <dbReference type="EC" id="2.7.7.7"/>
    </reaction>
</comment>
<evidence type="ECO:0000256" key="1">
    <source>
        <dbReference type="ARBA" id="ARBA00012417"/>
    </source>
</evidence>
<dbReference type="InterPro" id="IPR050238">
    <property type="entry name" value="DNA_Rep/Repair_Clamp_Loader"/>
</dbReference>
<dbReference type="EMBL" id="BMJS01000001">
    <property type="protein sequence ID" value="GGF88799.1"/>
    <property type="molecule type" value="Genomic_DNA"/>
</dbReference>
<comment type="caution">
    <text evidence="9">The sequence shown here is derived from an EMBL/GenBank/DDBJ whole genome shotgun (WGS) entry which is preliminary data.</text>
</comment>
<dbReference type="InterPro" id="IPR027417">
    <property type="entry name" value="P-loop_NTPase"/>
</dbReference>
<dbReference type="OrthoDB" id="9811073at2"/>
<dbReference type="GO" id="GO:0003887">
    <property type="term" value="F:DNA-directed DNA polymerase activity"/>
    <property type="evidence" value="ECO:0007669"/>
    <property type="project" value="UniProtKB-KW"/>
</dbReference>
<keyword evidence="4" id="KW-0548">Nucleotidyltransferase</keyword>